<dbReference type="Proteomes" id="UP000254060">
    <property type="component" value="Unassembled WGS sequence"/>
</dbReference>
<feature type="compositionally biased region" description="Basic and acidic residues" evidence="1">
    <location>
        <begin position="68"/>
        <end position="77"/>
    </location>
</feature>
<name>A0A377FTY9_9BACL</name>
<feature type="region of interest" description="Disordered" evidence="1">
    <location>
        <begin position="47"/>
        <end position="77"/>
    </location>
</feature>
<reference evidence="2 3" key="1">
    <citation type="submission" date="2018-06" db="EMBL/GenBank/DDBJ databases">
        <authorList>
            <consortium name="Pathogen Informatics"/>
            <person name="Doyle S."/>
        </authorList>
    </citation>
    <scope>NUCLEOTIDE SEQUENCE [LARGE SCALE GENOMIC DNA]</scope>
    <source>
        <strain evidence="2 3">NCTC13163</strain>
    </source>
</reference>
<dbReference type="STRING" id="1397694.GCA_000702585_01889"/>
<gene>
    <name evidence="2" type="ORF">NCTC13163_01385</name>
</gene>
<sequence length="77" mass="8765">MPWNMKDYPESLKNFDPLVKKKAIDIANALLAQGYSPKKAIPIATEQAKKWHADASREEKQEFDDAPDPQKTDRHGT</sequence>
<proteinExistence type="predicted"/>
<evidence type="ECO:0000313" key="3">
    <source>
        <dbReference type="Proteomes" id="UP000254060"/>
    </source>
</evidence>
<dbReference type="AlphaFoldDB" id="A0A377FTY9"/>
<organism evidence="2 3">
    <name type="scientific">Exiguobacterium aurantiacum</name>
    <dbReference type="NCBI Taxonomy" id="33987"/>
    <lineage>
        <taxon>Bacteria</taxon>
        <taxon>Bacillati</taxon>
        <taxon>Bacillota</taxon>
        <taxon>Bacilli</taxon>
        <taxon>Bacillales</taxon>
        <taxon>Bacillales Family XII. Incertae Sedis</taxon>
        <taxon>Exiguobacterium</taxon>
    </lineage>
</organism>
<dbReference type="RefSeq" id="WP_029334896.1">
    <property type="nucleotide sequence ID" value="NZ_UGGP01000001.1"/>
</dbReference>
<protein>
    <submittedName>
        <fullName evidence="2">Uncharacterized protein conserved in bacteria</fullName>
    </submittedName>
</protein>
<evidence type="ECO:0000313" key="2">
    <source>
        <dbReference type="EMBL" id="STO08024.1"/>
    </source>
</evidence>
<dbReference type="EMBL" id="UGGP01000001">
    <property type="protein sequence ID" value="STO08024.1"/>
    <property type="molecule type" value="Genomic_DNA"/>
</dbReference>
<accession>A0A377FTY9</accession>
<evidence type="ECO:0000256" key="1">
    <source>
        <dbReference type="SAM" id="MobiDB-lite"/>
    </source>
</evidence>
<feature type="compositionally biased region" description="Basic and acidic residues" evidence="1">
    <location>
        <begin position="47"/>
        <end position="60"/>
    </location>
</feature>
<dbReference type="OrthoDB" id="8858565at2"/>